<accession>A0ABU1IXL3</accession>
<dbReference type="EMBL" id="JAVDQH010000003">
    <property type="protein sequence ID" value="MDR6242963.1"/>
    <property type="molecule type" value="Genomic_DNA"/>
</dbReference>
<protein>
    <recommendedName>
        <fullName evidence="1">ABC-three component systems C-terminal domain-containing protein</fullName>
    </recommendedName>
</protein>
<reference evidence="2 3" key="1">
    <citation type="submission" date="2023-07" db="EMBL/GenBank/DDBJ databases">
        <title>Genomic Encyclopedia of Type Strains, Phase IV (KMG-IV): sequencing the most valuable type-strain genomes for metagenomic binning, comparative biology and taxonomic classification.</title>
        <authorList>
            <person name="Goeker M."/>
        </authorList>
    </citation>
    <scope>NUCLEOTIDE SEQUENCE [LARGE SCALE GENOMIC DNA]</scope>
    <source>
        <strain evidence="2 3">DSM 22170</strain>
    </source>
</reference>
<name>A0ABU1IXL3_9BACL</name>
<gene>
    <name evidence="2" type="ORF">JOC58_000848</name>
</gene>
<dbReference type="RefSeq" id="WP_188775559.1">
    <property type="nucleotide sequence ID" value="NZ_BMMB01000004.1"/>
</dbReference>
<proteinExistence type="predicted"/>
<organism evidence="2 3">
    <name type="scientific">Paenibacillus hunanensis</name>
    <dbReference type="NCBI Taxonomy" id="539262"/>
    <lineage>
        <taxon>Bacteria</taxon>
        <taxon>Bacillati</taxon>
        <taxon>Bacillota</taxon>
        <taxon>Bacilli</taxon>
        <taxon>Bacillales</taxon>
        <taxon>Paenibacillaceae</taxon>
        <taxon>Paenibacillus</taxon>
    </lineage>
</organism>
<comment type="caution">
    <text evidence="2">The sequence shown here is derived from an EMBL/GenBank/DDBJ whole genome shotgun (WGS) entry which is preliminary data.</text>
</comment>
<feature type="domain" description="ABC-three component systems C-terminal" evidence="1">
    <location>
        <begin position="276"/>
        <end position="409"/>
    </location>
</feature>
<dbReference type="InterPro" id="IPR046913">
    <property type="entry name" value="ABC-3C_CTD7"/>
</dbReference>
<evidence type="ECO:0000313" key="2">
    <source>
        <dbReference type="EMBL" id="MDR6242963.1"/>
    </source>
</evidence>
<keyword evidence="3" id="KW-1185">Reference proteome</keyword>
<dbReference type="Pfam" id="PF20283">
    <property type="entry name" value="CTD7"/>
    <property type="match status" value="1"/>
</dbReference>
<evidence type="ECO:0000259" key="1">
    <source>
        <dbReference type="Pfam" id="PF20283"/>
    </source>
</evidence>
<dbReference type="Proteomes" id="UP001185028">
    <property type="component" value="Unassembled WGS sequence"/>
</dbReference>
<evidence type="ECO:0000313" key="3">
    <source>
        <dbReference type="Proteomes" id="UP001185028"/>
    </source>
</evidence>
<sequence length="420" mass="49610">MSSFQDKTSANDKSVGFDYQYYYFLYLLLGLEEGESIGLEVKDDVHIDLNDGRQILIQLKHTIQNNAQGIPINITQMDKDIWKTIYTWTNIINDPIEGRNTQAKQFEFIKKTNFVLVTNKSSNAQNILLSKIIEFKSGKLKVQGLYDYIEQLGSTSLDEKIKKYIQLLLLQKKEWLSKFFNNFNFNLDEDDLVEKIKSKIRTKYVKNEKIDYVFSMLDSKLREKNYINTKKAQKILISFEDVYQEFRTVFEAGQDNSLPRINKEIEINVPLKEQVFIKQLIDMYLLSPDNQKQMLEYTTAMMESHNNFEYWHKQGLITRDQINKFHANSVETWKIIHEEAHQDFIIQLNKGDSNLNESELEKAAATCFNQTRKKILEFEKHSLDTAMSNGQYYFLSNIPKIGWHLRWKEKYIIERGVKND</sequence>